<reference evidence="1 3" key="1">
    <citation type="submission" date="2017-02" db="EMBL/GenBank/DDBJ databases">
        <authorList>
            <person name="Varghese N."/>
            <person name="Submissions S."/>
        </authorList>
    </citation>
    <scope>NUCLEOTIDE SEQUENCE [LARGE SCALE GENOMIC DNA]</scope>
    <source>
        <strain evidence="1 3">DSM 16775</strain>
    </source>
</reference>
<evidence type="ECO:0008006" key="5">
    <source>
        <dbReference type="Google" id="ProtNLM"/>
    </source>
</evidence>
<sequence>MKKLTVLKAKKLTRENLKKVQGGYVPKDEDDGCGWNMCRNSFGRCSVFAC</sequence>
<evidence type="ECO:0000313" key="4">
    <source>
        <dbReference type="Proteomes" id="UP000251937"/>
    </source>
</evidence>
<organism evidence="2 4">
    <name type="scientific">Chryseobacterium balustinum</name>
    <dbReference type="NCBI Taxonomy" id="246"/>
    <lineage>
        <taxon>Bacteria</taxon>
        <taxon>Pseudomonadati</taxon>
        <taxon>Bacteroidota</taxon>
        <taxon>Flavobacteriia</taxon>
        <taxon>Flavobacteriales</taxon>
        <taxon>Weeksellaceae</taxon>
        <taxon>Chryseobacterium group</taxon>
        <taxon>Chryseobacterium</taxon>
    </lineage>
</organism>
<evidence type="ECO:0000313" key="1">
    <source>
        <dbReference type="EMBL" id="SKB34857.1"/>
    </source>
</evidence>
<dbReference type="Proteomes" id="UP000190669">
    <property type="component" value="Unassembled WGS sequence"/>
</dbReference>
<dbReference type="EMBL" id="UAVR01000006">
    <property type="protein sequence ID" value="SQA88179.1"/>
    <property type="molecule type" value="Genomic_DNA"/>
</dbReference>
<reference evidence="2 4" key="2">
    <citation type="submission" date="2018-06" db="EMBL/GenBank/DDBJ databases">
        <authorList>
            <consortium name="Pathogen Informatics"/>
            <person name="Doyle S."/>
        </authorList>
    </citation>
    <scope>NUCLEOTIDE SEQUENCE [LARGE SCALE GENOMIC DNA]</scope>
    <source>
        <strain evidence="2 4">NCTC11212</strain>
    </source>
</reference>
<proteinExistence type="predicted"/>
<comment type="caution">
    <text evidence="2">The sequence shown here is derived from an EMBL/GenBank/DDBJ whole genome shotgun (WGS) entry which is preliminary data.</text>
</comment>
<dbReference type="RefSeq" id="WP_164463462.1">
    <property type="nucleotide sequence ID" value="NZ_CP033934.1"/>
</dbReference>
<dbReference type="EMBL" id="FUZE01000001">
    <property type="protein sequence ID" value="SKB34857.1"/>
    <property type="molecule type" value="Genomic_DNA"/>
</dbReference>
<dbReference type="InterPro" id="IPR058074">
    <property type="entry name" value="Bacteriocin-like"/>
</dbReference>
<protein>
    <recommendedName>
        <fullName evidence="5">Bacteriocin</fullName>
    </recommendedName>
</protein>
<name>A0AAX2II49_9FLAO</name>
<evidence type="ECO:0000313" key="3">
    <source>
        <dbReference type="Proteomes" id="UP000190669"/>
    </source>
</evidence>
<dbReference type="AlphaFoldDB" id="A0AAX2II49"/>
<dbReference type="Proteomes" id="UP000251937">
    <property type="component" value="Unassembled WGS sequence"/>
</dbReference>
<evidence type="ECO:0000313" key="2">
    <source>
        <dbReference type="EMBL" id="SQA88179.1"/>
    </source>
</evidence>
<gene>
    <name evidence="2" type="ORF">NCTC11212_01056</name>
    <name evidence="1" type="ORF">SAMN05421800_10167</name>
</gene>
<dbReference type="NCBIfam" id="NF047798">
    <property type="entry name" value="leader_Chryseo"/>
    <property type="match status" value="1"/>
</dbReference>
<keyword evidence="3" id="KW-1185">Reference proteome</keyword>
<accession>A0AAX2II49</accession>